<dbReference type="NCBIfam" id="TIGR01404">
    <property type="entry name" value="FlhB_rel_III"/>
    <property type="match status" value="1"/>
</dbReference>
<keyword evidence="8" id="KW-1185">Reference proteome</keyword>
<dbReference type="Proteomes" id="UP000282597">
    <property type="component" value="Chromosome"/>
</dbReference>
<dbReference type="Pfam" id="PF01312">
    <property type="entry name" value="Bac_export_2"/>
    <property type="match status" value="1"/>
</dbReference>
<name>A0A2Z6EU39_9BURK</name>
<dbReference type="PANTHER" id="PTHR30531">
    <property type="entry name" value="FLAGELLAR BIOSYNTHETIC PROTEIN FLHB"/>
    <property type="match status" value="1"/>
</dbReference>
<dbReference type="KEGG" id="mcys:MCB1EB_0767"/>
<dbReference type="AlphaFoldDB" id="A0A2Z6EU39"/>
<comment type="subcellular location">
    <subcellularLocation>
        <location evidence="1">Cell membrane</location>
        <topology evidence="1">Multi-pass membrane protein</topology>
    </subcellularLocation>
</comment>
<keyword evidence="3" id="KW-1003">Cell membrane</keyword>
<dbReference type="GO" id="GO:0009306">
    <property type="term" value="P:protein secretion"/>
    <property type="evidence" value="ECO:0007669"/>
    <property type="project" value="InterPro"/>
</dbReference>
<dbReference type="EMBL" id="AP018150">
    <property type="protein sequence ID" value="BBE08928.1"/>
    <property type="molecule type" value="Genomic_DNA"/>
</dbReference>
<evidence type="ECO:0000256" key="1">
    <source>
        <dbReference type="ARBA" id="ARBA00004651"/>
    </source>
</evidence>
<evidence type="ECO:0000256" key="5">
    <source>
        <dbReference type="ARBA" id="ARBA00022989"/>
    </source>
</evidence>
<protein>
    <submittedName>
        <fullName evidence="7">Type III secretion inner membrane protein SctU</fullName>
    </submittedName>
</protein>
<dbReference type="RefSeq" id="WP_026920851.1">
    <property type="nucleotide sequence ID" value="NZ_AP018150.1"/>
</dbReference>
<comment type="similarity">
    <text evidence="2">Belongs to the type III secretion exporter family.</text>
</comment>
<proteinExistence type="inferred from homology"/>
<dbReference type="InterPro" id="IPR006135">
    <property type="entry name" value="T3SS_substrate_exporter"/>
</dbReference>
<evidence type="ECO:0000256" key="4">
    <source>
        <dbReference type="ARBA" id="ARBA00022692"/>
    </source>
</evidence>
<evidence type="ECO:0000256" key="2">
    <source>
        <dbReference type="ARBA" id="ARBA00010690"/>
    </source>
</evidence>
<keyword evidence="4" id="KW-0812">Transmembrane</keyword>
<dbReference type="InterPro" id="IPR006307">
    <property type="entry name" value="BsaZ-like"/>
</dbReference>
<evidence type="ECO:0000256" key="6">
    <source>
        <dbReference type="ARBA" id="ARBA00023136"/>
    </source>
</evidence>
<reference evidence="7 8" key="1">
    <citation type="journal article" date="2018" name="Microbes Environ.">
        <title>Comparative Genomic Insights into Endofungal Lifestyles of Two Bacterial Endosymbionts, Mycoavidus cysteinexigens and Burkholderia rhizoxinica.</title>
        <authorList>
            <person name="Sharmin D."/>
            <person name="Guo Y."/>
            <person name="Nishizawa T."/>
            <person name="Ohshima S."/>
            <person name="Sato Y."/>
            <person name="Takashima Y."/>
            <person name="Narisawa K."/>
            <person name="Ohta H."/>
        </authorList>
    </citation>
    <scope>NUCLEOTIDE SEQUENCE [LARGE SCALE GENOMIC DNA]</scope>
    <source>
        <strain evidence="7 8">B1-EB</strain>
    </source>
</reference>
<evidence type="ECO:0000313" key="7">
    <source>
        <dbReference type="EMBL" id="BBE08928.1"/>
    </source>
</evidence>
<organism evidence="7 8">
    <name type="scientific">Mycoavidus cysteinexigens</name>
    <dbReference type="NCBI Taxonomy" id="1553431"/>
    <lineage>
        <taxon>Bacteria</taxon>
        <taxon>Pseudomonadati</taxon>
        <taxon>Pseudomonadota</taxon>
        <taxon>Betaproteobacteria</taxon>
        <taxon>Burkholderiales</taxon>
        <taxon>Burkholderiaceae</taxon>
        <taxon>Mycoavidus</taxon>
    </lineage>
</organism>
<dbReference type="GO" id="GO:0005886">
    <property type="term" value="C:plasma membrane"/>
    <property type="evidence" value="ECO:0007669"/>
    <property type="project" value="UniProtKB-SubCell"/>
</dbReference>
<sequence length="356" mass="39306">MSEEKNQEPTDKRLRDARERGDVYKSTDLTGAVTLCVTLLLLMSMQPLLSKGVQGMVMVALDFIDGDRNLVNLMIAVQKIGIYSLYGLLPFLLFPVLTAILTLLPQVGFGLSFEPVTPNFDALNPGNGLQRMFSLKTVLELVRSLLKAALIVFVMWKAILMVLPLIAASIAQPLITILQVSWQVLLKVCAIAAGLFLVIGLLDLKLQIWLFMRKHRMSETEIKNEYKEMEGDPHIKAERKAIAREIAFSPSLKKAIKSSNAVLVNPTHYAVAIQYAPKEHGLPLVVAKGMDASAALIRKIAREEGVPIISNPPLARALYKIQLQSAVPEELFEVVAAILRWVDGVAAKRNVTPSIH</sequence>
<keyword evidence="5" id="KW-1133">Transmembrane helix</keyword>
<dbReference type="SUPFAM" id="SSF160544">
    <property type="entry name" value="EscU C-terminal domain-like"/>
    <property type="match status" value="1"/>
</dbReference>
<accession>A0A2Z6EU39</accession>
<keyword evidence="6" id="KW-0472">Membrane</keyword>
<dbReference type="Gene3D" id="3.40.1690.10">
    <property type="entry name" value="secretion proteins EscU"/>
    <property type="match status" value="1"/>
</dbReference>
<gene>
    <name evidence="7" type="ORF">MCB1EB_0767</name>
</gene>
<dbReference type="PANTHER" id="PTHR30531:SF12">
    <property type="entry name" value="FLAGELLAR BIOSYNTHETIC PROTEIN FLHB"/>
    <property type="match status" value="1"/>
</dbReference>
<evidence type="ECO:0000256" key="3">
    <source>
        <dbReference type="ARBA" id="ARBA00022475"/>
    </source>
</evidence>
<dbReference type="InterPro" id="IPR029025">
    <property type="entry name" value="T3SS_substrate_exporter_C"/>
</dbReference>
<evidence type="ECO:0000313" key="8">
    <source>
        <dbReference type="Proteomes" id="UP000282597"/>
    </source>
</evidence>
<dbReference type="PRINTS" id="PR00950">
    <property type="entry name" value="TYPE3IMSPROT"/>
</dbReference>